<evidence type="ECO:0000256" key="1">
    <source>
        <dbReference type="SAM" id="SignalP"/>
    </source>
</evidence>
<organism evidence="2">
    <name type="scientific">Lychas buchari</name>
    <dbReference type="NCBI Taxonomy" id="1330406"/>
    <lineage>
        <taxon>Eukaryota</taxon>
        <taxon>Metazoa</taxon>
        <taxon>Ecdysozoa</taxon>
        <taxon>Arthropoda</taxon>
        <taxon>Chelicerata</taxon>
        <taxon>Arachnida</taxon>
        <taxon>Scorpiones</taxon>
        <taxon>Buthida</taxon>
        <taxon>Buthoidea</taxon>
        <taxon>Buthidae</taxon>
        <taxon>Lychas</taxon>
    </lineage>
</organism>
<protein>
    <submittedName>
        <fullName evidence="2">Anionic-Lyc-2</fullName>
    </submittedName>
</protein>
<keyword evidence="1" id="KW-0732">Signal</keyword>
<evidence type="ECO:0000313" key="2">
    <source>
        <dbReference type="EMBL" id="JAA98124.1"/>
    </source>
</evidence>
<feature type="chain" id="PRO_5004574672" evidence="1">
    <location>
        <begin position="21"/>
        <end position="64"/>
    </location>
</feature>
<reference evidence="2" key="1">
    <citation type="journal article" date="2013" name="Toxins">
        <title>Evolution stings: the origin and diversification of scorpion toxin peptide scaffolds.</title>
        <authorList>
            <person name="Sunagar K."/>
            <person name="Undheim E.A."/>
            <person name="Chan A.H."/>
            <person name="Koludarov I."/>
            <person name="Munoz-Gomez S.A."/>
            <person name="Antunes A."/>
            <person name="Fry B.G."/>
        </authorList>
    </citation>
    <scope>NUCLEOTIDE SEQUENCE</scope>
    <source>
        <tissue evidence="2">Telson venom gland</tissue>
    </source>
</reference>
<accession>T1DEN3</accession>
<proteinExistence type="evidence at transcript level"/>
<name>T1DEN3_9SCOR</name>
<dbReference type="EMBL" id="GALL01000002">
    <property type="protein sequence ID" value="JAA98124.1"/>
    <property type="molecule type" value="mRNA"/>
</dbReference>
<feature type="signal peptide" evidence="1">
    <location>
        <begin position="1"/>
        <end position="20"/>
    </location>
</feature>
<dbReference type="AlphaFoldDB" id="T1DEN3"/>
<sequence>MLWRFFLLLLLVLFISRNRAAEDLYEENEVDDSDDLDFLDDDLDLDLSPEDLEYLENWADNFED</sequence>